<keyword evidence="2" id="KW-1185">Reference proteome</keyword>
<evidence type="ECO:0000313" key="2">
    <source>
        <dbReference type="Proteomes" id="UP000052230"/>
    </source>
</evidence>
<proteinExistence type="predicted"/>
<evidence type="ECO:0000313" key="1">
    <source>
        <dbReference type="EMBL" id="CEG15416.1"/>
    </source>
</evidence>
<accession>A0A0U5FAR2</accession>
<reference evidence="1 2" key="1">
    <citation type="submission" date="2014-09" db="EMBL/GenBank/DDBJ databases">
        <authorList>
            <person name="Regsiter A."/>
        </authorList>
    </citation>
    <scope>NUCLEOTIDE SEQUENCE [LARGE SCALE GENOMIC DNA]</scope>
</reference>
<gene>
    <name evidence="1" type="ORF">XAC3562_200026</name>
</gene>
<protein>
    <submittedName>
        <fullName evidence="1">Uncharacterized protein</fullName>
    </submittedName>
</protein>
<name>A0A0U5FAR2_XANCI</name>
<dbReference type="AlphaFoldDB" id="A0A0U5FAR2"/>
<comment type="caution">
    <text evidence="1">The sequence shown here is derived from an EMBL/GenBank/DDBJ whole genome shotgun (WGS) entry which is preliminary data.</text>
</comment>
<dbReference type="Proteomes" id="UP000052230">
    <property type="component" value="Unassembled WGS sequence"/>
</dbReference>
<dbReference type="EMBL" id="CCXZ01000112">
    <property type="protein sequence ID" value="CEG15416.1"/>
    <property type="molecule type" value="Genomic_DNA"/>
</dbReference>
<organism evidence="1 2">
    <name type="scientific">Xanthomonas citri pv. citri</name>
    <dbReference type="NCBI Taxonomy" id="611301"/>
    <lineage>
        <taxon>Bacteria</taxon>
        <taxon>Pseudomonadati</taxon>
        <taxon>Pseudomonadota</taxon>
        <taxon>Gammaproteobacteria</taxon>
        <taxon>Lysobacterales</taxon>
        <taxon>Lysobacteraceae</taxon>
        <taxon>Xanthomonas</taxon>
    </lineage>
</organism>
<sequence length="117" mass="13023">MAWLTASVVHPHAQAAWIARHHCWQAAGVLAQSIPAQPMRLSPVSFRMRGLRCRGDRTTCTTVTYSHDAQLSFTDTHRPAFHTGCHRYARRLRACPSPNAGACACPAPRISMKCRTR</sequence>